<evidence type="ECO:0000313" key="1">
    <source>
        <dbReference type="EMBL" id="GIJ99049.1"/>
    </source>
</evidence>
<name>A0A9P3F1Y2_ASPVI</name>
<dbReference type="EMBL" id="BOPL01000001">
    <property type="protein sequence ID" value="GIJ99049.1"/>
    <property type="molecule type" value="Genomic_DNA"/>
</dbReference>
<dbReference type="AlphaFoldDB" id="A0A9P3F1Y2"/>
<keyword evidence="2" id="KW-1185">Reference proteome</keyword>
<dbReference type="Proteomes" id="UP000710440">
    <property type="component" value="Unassembled WGS sequence"/>
</dbReference>
<organism evidence="1 2">
    <name type="scientific">Aspergillus viridinutans</name>
    <dbReference type="NCBI Taxonomy" id="75553"/>
    <lineage>
        <taxon>Eukaryota</taxon>
        <taxon>Fungi</taxon>
        <taxon>Dikarya</taxon>
        <taxon>Ascomycota</taxon>
        <taxon>Pezizomycotina</taxon>
        <taxon>Eurotiomycetes</taxon>
        <taxon>Eurotiomycetidae</taxon>
        <taxon>Eurotiales</taxon>
        <taxon>Aspergillaceae</taxon>
        <taxon>Aspergillus</taxon>
        <taxon>Aspergillus subgen. Fumigati</taxon>
    </lineage>
</organism>
<comment type="caution">
    <text evidence="1">The sequence shown here is derived from an EMBL/GenBank/DDBJ whole genome shotgun (WGS) entry which is preliminary data.</text>
</comment>
<accession>A0A9P3F1Y2</accession>
<gene>
    <name evidence="1" type="ORF">Aspvir_001173</name>
</gene>
<reference evidence="1 2" key="1">
    <citation type="submission" date="2021-02" db="EMBL/GenBank/DDBJ databases">
        <title>Pan-genome distribution and transcriptional activeness of fungal secondary metabolism genes in Aspergillus section Fumigati.</title>
        <authorList>
            <person name="Takahashi H."/>
            <person name="Umemura M."/>
            <person name="Ninomiya A."/>
            <person name="Kusuya Y."/>
            <person name="Urayama S."/>
            <person name="Shimizu M."/>
            <person name="Watanabe A."/>
            <person name="Kamei K."/>
            <person name="Yaguchi T."/>
            <person name="Hagiwara D."/>
        </authorList>
    </citation>
    <scope>NUCLEOTIDE SEQUENCE [LARGE SCALE GENOMIC DNA]</scope>
    <source>
        <strain evidence="1 2">IFM 47045</strain>
    </source>
</reference>
<proteinExistence type="predicted"/>
<protein>
    <submittedName>
        <fullName evidence="1">Uncharacterized protein</fullName>
    </submittedName>
</protein>
<sequence>MGFHIVYGAPTHQAADANCEALIKLMETSNVKCRLLRVYRPGTELREVLSESRSEATAETTELVSEPEETAMLIEAQLCMLRIVKEIVAAECTRYYGLPQLSLEYQVLREIEAAEQEARTLIGRYPSEGQKALSEALAVFEDVSELKGPEVDMFAKLRWRLQRMRGNHKVNRLQKGDL</sequence>
<dbReference type="OrthoDB" id="4509839at2759"/>
<evidence type="ECO:0000313" key="2">
    <source>
        <dbReference type="Proteomes" id="UP000710440"/>
    </source>
</evidence>
<dbReference type="GeneID" id="66929155"/>
<dbReference type="RefSeq" id="XP_043122236.1">
    <property type="nucleotide sequence ID" value="XM_043266301.1"/>
</dbReference>